<organism evidence="1 2">
    <name type="scientific">Melia azedarach</name>
    <name type="common">Chinaberry tree</name>
    <dbReference type="NCBI Taxonomy" id="155640"/>
    <lineage>
        <taxon>Eukaryota</taxon>
        <taxon>Viridiplantae</taxon>
        <taxon>Streptophyta</taxon>
        <taxon>Embryophyta</taxon>
        <taxon>Tracheophyta</taxon>
        <taxon>Spermatophyta</taxon>
        <taxon>Magnoliopsida</taxon>
        <taxon>eudicotyledons</taxon>
        <taxon>Gunneridae</taxon>
        <taxon>Pentapetalae</taxon>
        <taxon>rosids</taxon>
        <taxon>malvids</taxon>
        <taxon>Sapindales</taxon>
        <taxon>Meliaceae</taxon>
        <taxon>Melia</taxon>
    </lineage>
</organism>
<sequence>MTYVANVAYDENLLLRHIATELLFHSDEEFADEYNYNAREFNKLLSDYMLYLLIMQPIMMSAVAGIGKIRFRDTCAEINRFCETENPTPYDEKGVCEKILGVNTYVKPVAVNGDQSKSVLFDACMLAKELKRLDQEEKGADKLKLMSKIWVE</sequence>
<keyword evidence="2" id="KW-1185">Reference proteome</keyword>
<protein>
    <submittedName>
        <fullName evidence="1">DUF594 family protein</fullName>
    </submittedName>
</protein>
<evidence type="ECO:0000313" key="2">
    <source>
        <dbReference type="Proteomes" id="UP001164539"/>
    </source>
</evidence>
<gene>
    <name evidence="1" type="ORF">OWV82_008629</name>
</gene>
<accession>A0ACC1YAU2</accession>
<dbReference type="EMBL" id="CM051397">
    <property type="protein sequence ID" value="KAJ4720876.1"/>
    <property type="molecule type" value="Genomic_DNA"/>
</dbReference>
<name>A0ACC1YAU2_MELAZ</name>
<evidence type="ECO:0000313" key="1">
    <source>
        <dbReference type="EMBL" id="KAJ4720876.1"/>
    </source>
</evidence>
<reference evidence="1 2" key="1">
    <citation type="journal article" date="2023" name="Science">
        <title>Complex scaffold remodeling in plant triterpene biosynthesis.</title>
        <authorList>
            <person name="De La Pena R."/>
            <person name="Hodgson H."/>
            <person name="Liu J.C."/>
            <person name="Stephenson M.J."/>
            <person name="Martin A.C."/>
            <person name="Owen C."/>
            <person name="Harkess A."/>
            <person name="Leebens-Mack J."/>
            <person name="Jimenez L.E."/>
            <person name="Osbourn A."/>
            <person name="Sattely E.S."/>
        </authorList>
    </citation>
    <scope>NUCLEOTIDE SEQUENCE [LARGE SCALE GENOMIC DNA]</scope>
    <source>
        <strain evidence="2">cv. JPN11</strain>
        <tissue evidence="1">Leaf</tissue>
    </source>
</reference>
<proteinExistence type="predicted"/>
<comment type="caution">
    <text evidence="1">The sequence shown here is derived from an EMBL/GenBank/DDBJ whole genome shotgun (WGS) entry which is preliminary data.</text>
</comment>
<dbReference type="Proteomes" id="UP001164539">
    <property type="component" value="Chromosome 4"/>
</dbReference>